<dbReference type="AlphaFoldDB" id="A0A917WZN7"/>
<protein>
    <recommendedName>
        <fullName evidence="1">VOC domain-containing protein</fullName>
    </recommendedName>
</protein>
<reference evidence="2" key="2">
    <citation type="submission" date="2020-09" db="EMBL/GenBank/DDBJ databases">
        <authorList>
            <person name="Sun Q."/>
            <person name="Ohkuma M."/>
        </authorList>
    </citation>
    <scope>NUCLEOTIDE SEQUENCE</scope>
    <source>
        <strain evidence="2">JCM 19831</strain>
    </source>
</reference>
<name>A0A917WZN7_9ACTN</name>
<organism evidence="2 3">
    <name type="scientific">Dactylosporangium sucinum</name>
    <dbReference type="NCBI Taxonomy" id="1424081"/>
    <lineage>
        <taxon>Bacteria</taxon>
        <taxon>Bacillati</taxon>
        <taxon>Actinomycetota</taxon>
        <taxon>Actinomycetes</taxon>
        <taxon>Micromonosporales</taxon>
        <taxon>Micromonosporaceae</taxon>
        <taxon>Dactylosporangium</taxon>
    </lineage>
</organism>
<feature type="domain" description="VOC" evidence="1">
    <location>
        <begin position="4"/>
        <end position="140"/>
    </location>
</feature>
<dbReference type="EMBL" id="BMPI01000026">
    <property type="protein sequence ID" value="GGM43851.1"/>
    <property type="molecule type" value="Genomic_DNA"/>
</dbReference>
<keyword evidence="3" id="KW-1185">Reference proteome</keyword>
<proteinExistence type="predicted"/>
<accession>A0A917WZN7</accession>
<evidence type="ECO:0000313" key="3">
    <source>
        <dbReference type="Proteomes" id="UP000642070"/>
    </source>
</evidence>
<gene>
    <name evidence="2" type="ORF">GCM10007977_051790</name>
</gene>
<dbReference type="Pfam" id="PF00903">
    <property type="entry name" value="Glyoxalase"/>
    <property type="match status" value="1"/>
</dbReference>
<sequence length="147" mass="15821">MELKLEVVVIPVGDVDRAKAFYRGLGFRLDADFTAEDGLRVVQVTPPGSAASVIFGTRLTTAKPGSTQGLHLVVYDIEKAREELVAHGANVSEVFHDAGGIFHHAGTEGRVPGPHPSVQSYGSFASFRDPDGNEWILQQVQQKAPGR</sequence>
<dbReference type="InterPro" id="IPR037523">
    <property type="entry name" value="VOC_core"/>
</dbReference>
<dbReference type="RefSeq" id="WP_190252525.1">
    <property type="nucleotide sequence ID" value="NZ_BMPI01000026.1"/>
</dbReference>
<reference evidence="2" key="1">
    <citation type="journal article" date="2014" name="Int. J. Syst. Evol. Microbiol.">
        <title>Complete genome sequence of Corynebacterium casei LMG S-19264T (=DSM 44701T), isolated from a smear-ripened cheese.</title>
        <authorList>
            <consortium name="US DOE Joint Genome Institute (JGI-PGF)"/>
            <person name="Walter F."/>
            <person name="Albersmeier A."/>
            <person name="Kalinowski J."/>
            <person name="Ruckert C."/>
        </authorList>
    </citation>
    <scope>NUCLEOTIDE SEQUENCE</scope>
    <source>
        <strain evidence="2">JCM 19831</strain>
    </source>
</reference>
<evidence type="ECO:0000313" key="2">
    <source>
        <dbReference type="EMBL" id="GGM43851.1"/>
    </source>
</evidence>
<dbReference type="PROSITE" id="PS51819">
    <property type="entry name" value="VOC"/>
    <property type="match status" value="1"/>
</dbReference>
<dbReference type="InterPro" id="IPR029068">
    <property type="entry name" value="Glyas_Bleomycin-R_OHBP_Dase"/>
</dbReference>
<evidence type="ECO:0000259" key="1">
    <source>
        <dbReference type="PROSITE" id="PS51819"/>
    </source>
</evidence>
<dbReference type="Gene3D" id="3.10.180.10">
    <property type="entry name" value="2,3-Dihydroxybiphenyl 1,2-Dioxygenase, domain 1"/>
    <property type="match status" value="1"/>
</dbReference>
<dbReference type="InterPro" id="IPR004360">
    <property type="entry name" value="Glyas_Fos-R_dOase_dom"/>
</dbReference>
<comment type="caution">
    <text evidence="2">The sequence shown here is derived from an EMBL/GenBank/DDBJ whole genome shotgun (WGS) entry which is preliminary data.</text>
</comment>
<dbReference type="Proteomes" id="UP000642070">
    <property type="component" value="Unassembled WGS sequence"/>
</dbReference>
<dbReference type="SUPFAM" id="SSF54593">
    <property type="entry name" value="Glyoxalase/Bleomycin resistance protein/Dihydroxybiphenyl dioxygenase"/>
    <property type="match status" value="1"/>
</dbReference>